<dbReference type="PANTHER" id="PTHR10807">
    <property type="entry name" value="MYOTUBULARIN-RELATED"/>
    <property type="match status" value="1"/>
</dbReference>
<feature type="region of interest" description="Disordered" evidence="4">
    <location>
        <begin position="582"/>
        <end position="601"/>
    </location>
</feature>
<dbReference type="GO" id="GO:0005737">
    <property type="term" value="C:cytoplasm"/>
    <property type="evidence" value="ECO:0007669"/>
    <property type="project" value="TreeGrafter"/>
</dbReference>
<sequence length="1055" mass="115574">MDKLKIAKVDSVRLQRGQRHDTVTLHLTSHHFILNFDTTPAASTQHANNSSVELAGGNPSGPDPVISTKAKRKEVSYDLSEAECTELWIPYHLIAQLTRVPSVLPPSAQQVWQRQQGLITLPHSQQPDRGPDYPAYATPQLTQGLNGGHSLNRERKNLPHSWHPPYISSGRVFPLAVYLRNLERFGLGFQTEQLATEVFESVKACAILPSMDQLYAFRYKHIAPANLASGGWNRYDCKAEFARQGVGRRTKAWRFTDVNSQYTFCPTYPAQLVVPSRISDTTLNYAAKYRSKARIPALSYLHWANNGTITRSSQPMVGLNRNRSVQDEKLIEAVFTSHHFADPHSPAAAAAVSHGAAEDMSPNSGFPAMVGANLQAPSGSPSNRPPSASLNLASGTAPFAVYGAQTTNLIIDARPTTNAMANVAKGAGSENMDHYRGCKKAYLGVDNIHVMRDSLQRVVETLREADFPYNFEQEKEDKEVKRPPIDSHSLKRSSWLKHISALLEGSMLIARNVHINSSHVLIHCSDGWDRTSQLSAIAQISLDPYYRTLEGFAVLVEKDWLSFGHRFMDRCGHLSHEKFFTTAQGHGEPDNEDDERGDGDGGFEPVQAATALWGFTKSLAGNFSSGSGSGSHTHPKEMSPVFHQFLDCVWQIYRQFPQRFEFNSDFLVELHKQLYTCTFGTFLHNCEKDRRKPDTLGIPPAAQCSVSVWDYMFSTEMRPRWINEDYDKSLDDPKRAQADMGVLLMDSRDVRFFAGLFRRENEEMNAYIVAEIEERHRFREAELALAMEKKTMFEAGPSEVGGVHVAPAISTLGEDPALNPLTNTASIRLNDTAVTARDLGSSPFSPDLSGAPVTYKPYQPRQRPHPPATAAAAASAATSNHVSPSPDETNVPTPVAPNAFAAASAQAHALANSEGAQKMKTFFSAGWGRLQEAVNAQLDAPQAQPTTTAPSASSLPLHVPLASRPDAPLAQGGLDSLVHQRAASAARVPAPQAANPWASRQKDSFVPSNGLKDSTLLDVRRKEAEKSSTNAAVTAPAVSEGSKANVETDPLGVLG</sequence>
<comment type="caution">
    <text evidence="6">The sequence shown here is derived from an EMBL/GenBank/DDBJ whole genome shotgun (WGS) entry which is preliminary data.</text>
</comment>
<dbReference type="OrthoDB" id="271628at2759"/>
<dbReference type="Proteomes" id="UP000027361">
    <property type="component" value="Unassembled WGS sequence"/>
</dbReference>
<feature type="region of interest" description="Disordered" evidence="4">
    <location>
        <begin position="940"/>
        <end position="1055"/>
    </location>
</feature>
<proteinExistence type="inferred from homology"/>
<dbReference type="InterPro" id="IPR016130">
    <property type="entry name" value="Tyr_Pase_AS"/>
</dbReference>
<feature type="compositionally biased region" description="Polar residues" evidence="4">
    <location>
        <begin position="943"/>
        <end position="954"/>
    </location>
</feature>
<dbReference type="InParanoid" id="A0A066W4K9"/>
<reference evidence="6 7" key="1">
    <citation type="submission" date="2014-05" db="EMBL/GenBank/DDBJ databases">
        <title>Draft genome sequence of a rare smut relative, Tilletiaria anomala UBC 951.</title>
        <authorList>
            <consortium name="DOE Joint Genome Institute"/>
            <person name="Toome M."/>
            <person name="Kuo A."/>
            <person name="Henrissat B."/>
            <person name="Lipzen A."/>
            <person name="Tritt A."/>
            <person name="Yoshinaga Y."/>
            <person name="Zane M."/>
            <person name="Barry K."/>
            <person name="Grigoriev I.V."/>
            <person name="Spatafora J.W."/>
            <person name="Aimea M.C."/>
        </authorList>
    </citation>
    <scope>NUCLEOTIDE SEQUENCE [LARGE SCALE GENOMIC DNA]</scope>
    <source>
        <strain evidence="6 7">UBC 951</strain>
    </source>
</reference>
<dbReference type="InterPro" id="IPR030564">
    <property type="entry name" value="Myotubularin"/>
</dbReference>
<feature type="region of interest" description="Disordered" evidence="4">
    <location>
        <begin position="42"/>
        <end position="64"/>
    </location>
</feature>
<feature type="binding site" evidence="3">
    <location>
        <begin position="447"/>
        <end position="448"/>
    </location>
    <ligand>
        <name>substrate</name>
    </ligand>
</feature>
<organism evidence="6 7">
    <name type="scientific">Tilletiaria anomala (strain ATCC 24038 / CBS 436.72 / UBC 951)</name>
    <dbReference type="NCBI Taxonomy" id="1037660"/>
    <lineage>
        <taxon>Eukaryota</taxon>
        <taxon>Fungi</taxon>
        <taxon>Dikarya</taxon>
        <taxon>Basidiomycota</taxon>
        <taxon>Ustilaginomycotina</taxon>
        <taxon>Exobasidiomycetes</taxon>
        <taxon>Georgefischeriales</taxon>
        <taxon>Tilletiariaceae</taxon>
        <taxon>Tilletiaria</taxon>
    </lineage>
</organism>
<dbReference type="PANTHER" id="PTHR10807:SF128">
    <property type="entry name" value="PHOSPHATIDYLINOSITOL-3,5-BISPHOSPHATE 3-PHOSPHATASE"/>
    <property type="match status" value="1"/>
</dbReference>
<dbReference type="PROSITE" id="PS00383">
    <property type="entry name" value="TYR_PHOSPHATASE_1"/>
    <property type="match status" value="1"/>
</dbReference>
<evidence type="ECO:0000256" key="3">
    <source>
        <dbReference type="PIRSR" id="PIRSR630564-2"/>
    </source>
</evidence>
<feature type="binding site" evidence="3">
    <location>
        <begin position="524"/>
        <end position="530"/>
    </location>
    <ligand>
        <name>substrate</name>
    </ligand>
</feature>
<gene>
    <name evidence="6" type="ORF">K437DRAFT_255419</name>
</gene>
<dbReference type="InterPro" id="IPR011993">
    <property type="entry name" value="PH-like_dom_sf"/>
</dbReference>
<evidence type="ECO:0000313" key="6">
    <source>
        <dbReference type="EMBL" id="KDN48867.1"/>
    </source>
</evidence>
<dbReference type="PROSITE" id="PS51339">
    <property type="entry name" value="PPASE_MYOTUBULARIN"/>
    <property type="match status" value="1"/>
</dbReference>
<evidence type="ECO:0000256" key="4">
    <source>
        <dbReference type="SAM" id="MobiDB-lite"/>
    </source>
</evidence>
<feature type="compositionally biased region" description="Polar residues" evidence="4">
    <location>
        <begin position="880"/>
        <end position="892"/>
    </location>
</feature>
<name>A0A066W4K9_TILAU</name>
<dbReference type="STRING" id="1037660.A0A066W4K9"/>
<feature type="region of interest" description="Disordered" evidence="4">
    <location>
        <begin position="838"/>
        <end position="895"/>
    </location>
</feature>
<dbReference type="GO" id="GO:0004438">
    <property type="term" value="F:phosphatidylinositol-3-phosphate phosphatase activity"/>
    <property type="evidence" value="ECO:0007669"/>
    <property type="project" value="TreeGrafter"/>
</dbReference>
<evidence type="ECO:0000256" key="1">
    <source>
        <dbReference type="ARBA" id="ARBA00007471"/>
    </source>
</evidence>
<dbReference type="InterPro" id="IPR010569">
    <property type="entry name" value="Myotubularin-like_Pase_dom"/>
</dbReference>
<dbReference type="GeneID" id="25264143"/>
<dbReference type="InterPro" id="IPR029021">
    <property type="entry name" value="Prot-tyrosine_phosphatase-like"/>
</dbReference>
<dbReference type="HOGENOM" id="CLU_001839_0_0_1"/>
<feature type="binding site" evidence="3">
    <location>
        <begin position="422"/>
        <end position="425"/>
    </location>
    <ligand>
        <name>substrate</name>
    </ligand>
</feature>
<dbReference type="RefSeq" id="XP_013244233.1">
    <property type="nucleotide sequence ID" value="XM_013388779.1"/>
</dbReference>
<dbReference type="SUPFAM" id="SSF52799">
    <property type="entry name" value="(Phosphotyrosine protein) phosphatases II"/>
    <property type="match status" value="1"/>
</dbReference>
<dbReference type="Pfam" id="PF06602">
    <property type="entry name" value="Myotub-related"/>
    <property type="match status" value="1"/>
</dbReference>
<feature type="compositionally biased region" description="Low complexity" evidence="4">
    <location>
        <begin position="980"/>
        <end position="994"/>
    </location>
</feature>
<dbReference type="GO" id="GO:0016020">
    <property type="term" value="C:membrane"/>
    <property type="evidence" value="ECO:0007669"/>
    <property type="project" value="TreeGrafter"/>
</dbReference>
<dbReference type="GO" id="GO:0046856">
    <property type="term" value="P:phosphatidylinositol dephosphorylation"/>
    <property type="evidence" value="ECO:0007669"/>
    <property type="project" value="TreeGrafter"/>
</dbReference>
<protein>
    <submittedName>
        <fullName evidence="6">Phosphatases II</fullName>
    </submittedName>
</protein>
<accession>A0A066W4K9</accession>
<evidence type="ECO:0000256" key="2">
    <source>
        <dbReference type="PIRSR" id="PIRSR630564-1"/>
    </source>
</evidence>
<dbReference type="Gene3D" id="2.30.29.30">
    <property type="entry name" value="Pleckstrin-homology domain (PH domain)/Phosphotyrosine-binding domain (PTB)"/>
    <property type="match status" value="1"/>
</dbReference>
<dbReference type="FunCoup" id="A0A066W4K9">
    <property type="interactions" value="150"/>
</dbReference>
<feature type="compositionally biased region" description="Low complexity" evidence="4">
    <location>
        <begin position="868"/>
        <end position="879"/>
    </location>
</feature>
<comment type="similarity">
    <text evidence="1">Belongs to the protein-tyrosine phosphatase family. Non-receptor class myotubularin subfamily.</text>
</comment>
<evidence type="ECO:0000313" key="7">
    <source>
        <dbReference type="Proteomes" id="UP000027361"/>
    </source>
</evidence>
<dbReference type="AlphaFoldDB" id="A0A066W4K9"/>
<evidence type="ECO:0000259" key="5">
    <source>
        <dbReference type="PROSITE" id="PS51339"/>
    </source>
</evidence>
<feature type="domain" description="Myotubularin phosphatase" evidence="5">
    <location>
        <begin position="231"/>
        <end position="757"/>
    </location>
</feature>
<dbReference type="EMBL" id="JMSN01000023">
    <property type="protein sequence ID" value="KDN48867.1"/>
    <property type="molecule type" value="Genomic_DNA"/>
</dbReference>
<keyword evidence="7" id="KW-1185">Reference proteome</keyword>
<feature type="compositionally biased region" description="Polar residues" evidence="4">
    <location>
        <begin position="42"/>
        <end position="52"/>
    </location>
</feature>
<feature type="active site" description="Phosphocysteine intermediate" evidence="2">
    <location>
        <position position="524"/>
    </location>
</feature>